<keyword evidence="11" id="KW-0732">Signal</keyword>
<evidence type="ECO:0000256" key="10">
    <source>
        <dbReference type="ARBA" id="ARBA00022723"/>
    </source>
</evidence>
<evidence type="ECO:0000256" key="17">
    <source>
        <dbReference type="ARBA" id="ARBA00023237"/>
    </source>
</evidence>
<dbReference type="GO" id="GO:0008970">
    <property type="term" value="F:phospholipase A1 activity"/>
    <property type="evidence" value="ECO:0007669"/>
    <property type="project" value="UniProtKB-EC"/>
</dbReference>
<evidence type="ECO:0000313" key="22">
    <source>
        <dbReference type="Proteomes" id="UP000290172"/>
    </source>
</evidence>
<comment type="cofactor">
    <cofactor evidence="20">
        <name>Ca(2+)</name>
        <dbReference type="ChEBI" id="CHEBI:29108"/>
    </cofactor>
    <text evidence="20">Binds 1 Ca(2+) ion per monomer.</text>
</comment>
<evidence type="ECO:0000256" key="19">
    <source>
        <dbReference type="PIRSR" id="PIRSR603187-1"/>
    </source>
</evidence>
<keyword evidence="17" id="KW-0998">Cell outer membrane</keyword>
<dbReference type="EMBL" id="PDKJ01000003">
    <property type="protein sequence ID" value="RXJ69384.1"/>
    <property type="molecule type" value="Genomic_DNA"/>
</dbReference>
<organism evidence="21 22">
    <name type="scientific">Halarcobacter ebronensis</name>
    <dbReference type="NCBI Taxonomy" id="1462615"/>
    <lineage>
        <taxon>Bacteria</taxon>
        <taxon>Pseudomonadati</taxon>
        <taxon>Campylobacterota</taxon>
        <taxon>Epsilonproteobacteria</taxon>
        <taxon>Campylobacterales</taxon>
        <taxon>Arcobacteraceae</taxon>
        <taxon>Halarcobacter</taxon>
    </lineage>
</organism>
<evidence type="ECO:0000256" key="6">
    <source>
        <dbReference type="ARBA" id="ARBA00013179"/>
    </source>
</evidence>
<comment type="caution">
    <text evidence="21">The sequence shown here is derived from an EMBL/GenBank/DDBJ whole genome shotgun (WGS) entry which is preliminary data.</text>
</comment>
<feature type="binding site" description="in dimeric form" evidence="20">
    <location>
        <position position="202"/>
    </location>
    <ligand>
        <name>Ca(2+)</name>
        <dbReference type="ChEBI" id="CHEBI:29108"/>
        <label>1</label>
    </ligand>
</feature>
<dbReference type="PANTHER" id="PTHR40457:SF1">
    <property type="entry name" value="PHOSPHOLIPASE A1"/>
    <property type="match status" value="1"/>
</dbReference>
<keyword evidence="10 20" id="KW-0479">Metal-binding</keyword>
<dbReference type="PANTHER" id="PTHR40457">
    <property type="entry name" value="PHOSPHOLIPASE A1"/>
    <property type="match status" value="1"/>
</dbReference>
<keyword evidence="14" id="KW-0442">Lipid degradation</keyword>
<keyword evidence="8" id="KW-1134">Transmembrane beta strand</keyword>
<gene>
    <name evidence="21" type="ORF">CRV08_04315</name>
</gene>
<dbReference type="GO" id="GO:0004623">
    <property type="term" value="F:phospholipase A2 activity"/>
    <property type="evidence" value="ECO:0007669"/>
    <property type="project" value="UniProtKB-EC"/>
</dbReference>
<evidence type="ECO:0000256" key="16">
    <source>
        <dbReference type="ARBA" id="ARBA00023136"/>
    </source>
</evidence>
<dbReference type="Gene3D" id="2.40.230.10">
    <property type="entry name" value="Phospholipase A1"/>
    <property type="match status" value="1"/>
</dbReference>
<dbReference type="GO" id="GO:0016042">
    <property type="term" value="P:lipid catabolic process"/>
    <property type="evidence" value="ECO:0007669"/>
    <property type="project" value="UniProtKB-KW"/>
</dbReference>
<dbReference type="InterPro" id="IPR036541">
    <property type="entry name" value="PLipase_A1_sf"/>
</dbReference>
<evidence type="ECO:0000256" key="9">
    <source>
        <dbReference type="ARBA" id="ARBA00022692"/>
    </source>
</evidence>
<evidence type="ECO:0000256" key="8">
    <source>
        <dbReference type="ARBA" id="ARBA00022452"/>
    </source>
</evidence>
<evidence type="ECO:0000256" key="2">
    <source>
        <dbReference type="ARBA" id="ARBA00001604"/>
    </source>
</evidence>
<comment type="subcellular location">
    <subcellularLocation>
        <location evidence="3">Cell outer membrane</location>
        <topology evidence="3">Multi-pass membrane protein</topology>
    </subcellularLocation>
</comment>
<dbReference type="CDD" id="cd00541">
    <property type="entry name" value="OMPLA"/>
    <property type="match status" value="1"/>
</dbReference>
<evidence type="ECO:0000256" key="14">
    <source>
        <dbReference type="ARBA" id="ARBA00022963"/>
    </source>
</evidence>
<evidence type="ECO:0000256" key="15">
    <source>
        <dbReference type="ARBA" id="ARBA00023098"/>
    </source>
</evidence>
<comment type="catalytic activity">
    <reaction evidence="2">
        <text>a 1,2-diacyl-sn-glycero-3-phosphocholine + H2O = a 1-acyl-sn-glycero-3-phosphocholine + a fatty acid + H(+)</text>
        <dbReference type="Rhea" id="RHEA:15801"/>
        <dbReference type="ChEBI" id="CHEBI:15377"/>
        <dbReference type="ChEBI" id="CHEBI:15378"/>
        <dbReference type="ChEBI" id="CHEBI:28868"/>
        <dbReference type="ChEBI" id="CHEBI:57643"/>
        <dbReference type="ChEBI" id="CHEBI:58168"/>
        <dbReference type="EC" id="3.1.1.4"/>
    </reaction>
</comment>
<feature type="active site" description="Nucleophile" evidence="19">
    <location>
        <position position="194"/>
    </location>
</feature>
<dbReference type="AlphaFoldDB" id="A0A4Q0YHZ1"/>
<keyword evidence="12" id="KW-0378">Hydrolase</keyword>
<reference evidence="21 22" key="1">
    <citation type="submission" date="2017-10" db="EMBL/GenBank/DDBJ databases">
        <title>Genomics of the genus Arcobacter.</title>
        <authorList>
            <person name="Perez-Cataluna A."/>
            <person name="Figueras M.J."/>
        </authorList>
    </citation>
    <scope>NUCLEOTIDE SEQUENCE [LARGE SCALE GENOMIC DNA]</scope>
    <source>
        <strain evidence="21 22">CECT 8993</strain>
    </source>
</reference>
<evidence type="ECO:0000256" key="12">
    <source>
        <dbReference type="ARBA" id="ARBA00022801"/>
    </source>
</evidence>
<dbReference type="InterPro" id="IPR003187">
    <property type="entry name" value="PLipase_A1"/>
</dbReference>
<keyword evidence="15" id="KW-0443">Lipid metabolism</keyword>
<dbReference type="EC" id="3.1.1.32" evidence="6"/>
<dbReference type="SUPFAM" id="SSF56931">
    <property type="entry name" value="Outer membrane phospholipase A (OMPLA)"/>
    <property type="match status" value="1"/>
</dbReference>
<evidence type="ECO:0000256" key="20">
    <source>
        <dbReference type="PIRSR" id="PIRSR603187-2"/>
    </source>
</evidence>
<dbReference type="EC" id="3.1.1.4" evidence="7"/>
<feature type="binding site" description="in dimeric form" evidence="20">
    <location>
        <position position="157"/>
    </location>
    <ligand>
        <name>Ca(2+)</name>
        <dbReference type="ChEBI" id="CHEBI:29108"/>
        <label>1</label>
    </ligand>
</feature>
<evidence type="ECO:0000256" key="13">
    <source>
        <dbReference type="ARBA" id="ARBA00022837"/>
    </source>
</evidence>
<feature type="binding site" description="in dimeric form" evidence="20">
    <location>
        <position position="237"/>
    </location>
    <ligand>
        <name>Ca(2+)</name>
        <dbReference type="ChEBI" id="CHEBI:29108"/>
        <label>1</label>
    </ligand>
</feature>
<keyword evidence="9" id="KW-0812">Transmembrane</keyword>
<accession>A0A4Q0YHZ1</accession>
<dbReference type="Pfam" id="PF02253">
    <property type="entry name" value="PLA1"/>
    <property type="match status" value="1"/>
</dbReference>
<evidence type="ECO:0000256" key="1">
    <source>
        <dbReference type="ARBA" id="ARBA00000111"/>
    </source>
</evidence>
<proteinExistence type="inferred from homology"/>
<name>A0A4Q0YHZ1_9BACT</name>
<evidence type="ECO:0000256" key="18">
    <source>
        <dbReference type="ARBA" id="ARBA00032375"/>
    </source>
</evidence>
<evidence type="ECO:0000313" key="21">
    <source>
        <dbReference type="EMBL" id="RXJ69384.1"/>
    </source>
</evidence>
<comment type="subunit">
    <text evidence="5">Homodimer; dimerization is reversible, and the dimeric form is the active one.</text>
</comment>
<evidence type="ECO:0000256" key="3">
    <source>
        <dbReference type="ARBA" id="ARBA00004571"/>
    </source>
</evidence>
<dbReference type="Proteomes" id="UP000290172">
    <property type="component" value="Unassembled WGS sequence"/>
</dbReference>
<sequence length="325" mass="38309">MKKLIILSIFSSLLSAQTLDELYEKASKLESQNRYKEAMEIYKEIALKQKENSRIYYDENKEVAQEVANNTLDKIEDKETRSTIEQILASSFDLYPYEENYLLPFSYDNKKKSDRKSTEVKFQISVKKPILTNFFKMNETINFGYTQTSWWQLYDDSAPFRETNYRPEVFVEVPYGKRDETSLKGFKFGFLHESNGLAGADSRSWNRIYLTSYFQMGNLFIAPRVWYKLPEHEDEDDNPDIQKYLGYGDITLLFPYKDQTFKLLLRNNLRTNGDNKGFTQFDWTFPFFGSKTTFGYVQLSNGYGDSLIDYNKEINRFSFGISLSR</sequence>
<keyword evidence="13 20" id="KW-0106">Calcium</keyword>
<evidence type="ECO:0000256" key="4">
    <source>
        <dbReference type="ARBA" id="ARBA00010525"/>
    </source>
</evidence>
<protein>
    <recommendedName>
        <fullName evidence="18">Phosphatidylcholine 1-acylhydrolase</fullName>
        <ecNumber evidence="6">3.1.1.32</ecNumber>
        <ecNumber evidence="7">3.1.1.4</ecNumber>
    </recommendedName>
</protein>
<comment type="catalytic activity">
    <reaction evidence="1">
        <text>a 1,2-diacyl-sn-glycero-3-phosphocholine + H2O = a 2-acyl-sn-glycero-3-phosphocholine + a fatty acid + H(+)</text>
        <dbReference type="Rhea" id="RHEA:18689"/>
        <dbReference type="ChEBI" id="CHEBI:15377"/>
        <dbReference type="ChEBI" id="CHEBI:15378"/>
        <dbReference type="ChEBI" id="CHEBI:28868"/>
        <dbReference type="ChEBI" id="CHEBI:57643"/>
        <dbReference type="ChEBI" id="CHEBI:57875"/>
        <dbReference type="EC" id="3.1.1.32"/>
    </reaction>
</comment>
<evidence type="ECO:0000256" key="7">
    <source>
        <dbReference type="ARBA" id="ARBA00013278"/>
    </source>
</evidence>
<evidence type="ECO:0000256" key="11">
    <source>
        <dbReference type="ARBA" id="ARBA00022729"/>
    </source>
</evidence>
<dbReference type="GO" id="GO:0046872">
    <property type="term" value="F:metal ion binding"/>
    <property type="evidence" value="ECO:0007669"/>
    <property type="project" value="UniProtKB-KW"/>
</dbReference>
<evidence type="ECO:0000256" key="5">
    <source>
        <dbReference type="ARBA" id="ARBA00011702"/>
    </source>
</evidence>
<comment type="similarity">
    <text evidence="4">Belongs to the phospholipase A1 family.</text>
</comment>
<dbReference type="GO" id="GO:0009279">
    <property type="term" value="C:cell outer membrane"/>
    <property type="evidence" value="ECO:0007669"/>
    <property type="project" value="UniProtKB-SubCell"/>
</dbReference>
<keyword evidence="16" id="KW-0472">Membrane</keyword>
<dbReference type="PRINTS" id="PR01486">
    <property type="entry name" value="PHPHLIPASEA1"/>
</dbReference>
<feature type="active site" description="Proton acceptor" evidence="19">
    <location>
        <position position="192"/>
    </location>
</feature>